<dbReference type="Gene3D" id="3.90.70.10">
    <property type="entry name" value="Cysteine proteinases"/>
    <property type="match status" value="1"/>
</dbReference>
<evidence type="ECO:0000313" key="4">
    <source>
        <dbReference type="EMBL" id="GLD29572.1"/>
    </source>
</evidence>
<name>A0A9P3Q6F1_9MYCO</name>
<dbReference type="RefSeq" id="WP_236976942.1">
    <property type="nucleotide sequence ID" value="NZ_BRXE01000001.1"/>
</dbReference>
<keyword evidence="1" id="KW-0732">Signal</keyword>
<evidence type="ECO:0000259" key="2">
    <source>
        <dbReference type="Pfam" id="PF13529"/>
    </source>
</evidence>
<accession>A0A9P3Q6F1</accession>
<dbReference type="GeneID" id="83627439"/>
<dbReference type="AlphaFoldDB" id="A0A9P3Q6F1"/>
<gene>
    <name evidence="4" type="ORF">Mkiyose1413_14550</name>
    <name evidence="3" type="ORF">SRL2020028_03630</name>
</gene>
<evidence type="ECO:0000313" key="3">
    <source>
        <dbReference type="EMBL" id="GLB81107.1"/>
    </source>
</evidence>
<protein>
    <recommendedName>
        <fullName evidence="2">Peptidase C39-like domain-containing protein</fullName>
    </recommendedName>
</protein>
<dbReference type="Pfam" id="PF13529">
    <property type="entry name" value="Peptidase_C39_2"/>
    <property type="match status" value="1"/>
</dbReference>
<dbReference type="EMBL" id="BRZI01000006">
    <property type="protein sequence ID" value="GLD29572.1"/>
    <property type="molecule type" value="Genomic_DNA"/>
</dbReference>
<comment type="caution">
    <text evidence="4">The sequence shown here is derived from an EMBL/GenBank/DDBJ whole genome shotgun (WGS) entry which is preliminary data.</text>
</comment>
<feature type="signal peptide" evidence="1">
    <location>
        <begin position="1"/>
        <end position="36"/>
    </location>
</feature>
<evidence type="ECO:0000313" key="5">
    <source>
        <dbReference type="Proteomes" id="UP001064782"/>
    </source>
</evidence>
<dbReference type="InterPro" id="IPR039564">
    <property type="entry name" value="Peptidase_C39-like"/>
</dbReference>
<feature type="chain" id="PRO_5040331635" description="Peptidase C39-like domain-containing protein" evidence="1">
    <location>
        <begin position="37"/>
        <end position="232"/>
    </location>
</feature>
<proteinExistence type="predicted"/>
<keyword evidence="5" id="KW-1185">Reference proteome</keyword>
<dbReference type="Proteomes" id="UP001165663">
    <property type="component" value="Unassembled WGS sequence"/>
</dbReference>
<reference evidence="4" key="1">
    <citation type="submission" date="2022-08" db="EMBL/GenBank/DDBJ databases">
        <title>Mycobacterium kiyosense sp. nov., scotochromogenic slow-glowing species isolated from respiratory specimens.</title>
        <authorList>
            <person name="Fukano H."/>
            <person name="Kazumi Y."/>
            <person name="Sakagami N."/>
            <person name="Ato M."/>
            <person name="Mitarai S."/>
            <person name="Hoshino Y."/>
        </authorList>
    </citation>
    <scope>NUCLEOTIDE SEQUENCE</scope>
    <source>
        <strain evidence="4">1413</strain>
        <strain evidence="3">SRL2020-028</strain>
    </source>
</reference>
<dbReference type="EMBL" id="BRXE01000001">
    <property type="protein sequence ID" value="GLB81107.1"/>
    <property type="molecule type" value="Genomic_DNA"/>
</dbReference>
<sequence length="232" mass="24212">MTGIKITSIAKTAKFALVATAAAGALALGLAGPAQASGNGPMYGDPVAAEKYWQHQKYDDCAIMSSAEVVGQITGKLPSERSIVKVAQSTPSASHSGSVYVKPADKNDPNSGMGTDPYDLPTLLAHYGIHADNSHASGIEALEQNLGSGHAVIVVLNAEMIWNKPIEKKGSNGQPRADHAVAVTGIDAANGVVHLNDSGTEKGKNEQIPMAVFVKAWATGRNFMTVTRETHK</sequence>
<organism evidence="4 5">
    <name type="scientific">Mycobacterium kiyosense</name>
    <dbReference type="NCBI Taxonomy" id="2871094"/>
    <lineage>
        <taxon>Bacteria</taxon>
        <taxon>Bacillati</taxon>
        <taxon>Actinomycetota</taxon>
        <taxon>Actinomycetes</taxon>
        <taxon>Mycobacteriales</taxon>
        <taxon>Mycobacteriaceae</taxon>
        <taxon>Mycobacterium</taxon>
    </lineage>
</organism>
<feature type="domain" description="Peptidase C39-like" evidence="2">
    <location>
        <begin position="57"/>
        <end position="198"/>
    </location>
</feature>
<evidence type="ECO:0000256" key="1">
    <source>
        <dbReference type="SAM" id="SignalP"/>
    </source>
</evidence>
<dbReference type="Proteomes" id="UP001064782">
    <property type="component" value="Unassembled WGS sequence"/>
</dbReference>